<name>A0A6M2ZHG6_9CAUD</name>
<organism evidence="1 2">
    <name type="scientific">Synechococcus phage S-SCSM1</name>
    <dbReference type="NCBI Taxonomy" id="2588487"/>
    <lineage>
        <taxon>Viruses</taxon>
        <taxon>Duplodnaviria</taxon>
        <taxon>Heunggongvirae</taxon>
        <taxon>Uroviricota</taxon>
        <taxon>Caudoviricetes</taxon>
        <taxon>Pantevenvirales</taxon>
        <taxon>Kyanoviridae</taxon>
        <taxon>Zhoulongquanvirus</taxon>
        <taxon>Zhoulongquanvirus esscess</taxon>
    </lineage>
</organism>
<evidence type="ECO:0000313" key="1">
    <source>
        <dbReference type="EMBL" id="QFG06368.1"/>
    </source>
</evidence>
<protein>
    <submittedName>
        <fullName evidence="1">Uncharacterized protein</fullName>
    </submittedName>
</protein>
<dbReference type="Proteomes" id="UP000515683">
    <property type="component" value="Segment"/>
</dbReference>
<evidence type="ECO:0000313" key="2">
    <source>
        <dbReference type="Proteomes" id="UP000515683"/>
    </source>
</evidence>
<accession>A0A6M2ZHG6</accession>
<dbReference type="EMBL" id="MK867354">
    <property type="protein sequence ID" value="QFG06368.1"/>
    <property type="molecule type" value="Genomic_DNA"/>
</dbReference>
<keyword evidence="2" id="KW-1185">Reference proteome</keyword>
<proteinExistence type="predicted"/>
<reference evidence="1" key="1">
    <citation type="submission" date="2019-04" db="EMBL/GenBank/DDBJ databases">
        <title>Genomic and proteomic characterization of cyanophage S-SCSM1 provides new insights into understanding the viral gene diversity and phage-host interactions.</title>
        <authorList>
            <person name="Wang Q."/>
            <person name="Xu Y."/>
            <person name="Jiao N."/>
            <person name="Zhang R."/>
        </authorList>
    </citation>
    <scope>NUCLEOTIDE SEQUENCE [LARGE SCALE GENOMIC DNA]</scope>
</reference>
<gene>
    <name evidence="1" type="ORF">SSCSM1_110</name>
</gene>
<sequence>MPRSRMTKIDIEARIYKLKNEIYDGVYDGASEEWLNGAHYTLNKVLDILQEFSN</sequence>